<gene>
    <name evidence="1" type="ORF">AU255_07495</name>
</gene>
<dbReference type="EMBL" id="LPUF01000001">
    <property type="protein sequence ID" value="OQK17701.1"/>
    <property type="molecule type" value="Genomic_DNA"/>
</dbReference>
<dbReference type="RefSeq" id="WP_080522312.1">
    <property type="nucleotide sequence ID" value="NZ_LPUF01000001.1"/>
</dbReference>
<protein>
    <submittedName>
        <fullName evidence="1">Uncharacterized protein</fullName>
    </submittedName>
</protein>
<comment type="caution">
    <text evidence="1">The sequence shown here is derived from an EMBL/GenBank/DDBJ whole genome shotgun (WGS) entry which is preliminary data.</text>
</comment>
<dbReference type="AlphaFoldDB" id="A0A1V8M800"/>
<evidence type="ECO:0000313" key="2">
    <source>
        <dbReference type="Proteomes" id="UP000191980"/>
    </source>
</evidence>
<organism evidence="1 2">
    <name type="scientific">Methyloprofundus sedimenti</name>
    <dbReference type="NCBI Taxonomy" id="1420851"/>
    <lineage>
        <taxon>Bacteria</taxon>
        <taxon>Pseudomonadati</taxon>
        <taxon>Pseudomonadota</taxon>
        <taxon>Gammaproteobacteria</taxon>
        <taxon>Methylococcales</taxon>
        <taxon>Methylococcaceae</taxon>
        <taxon>Methyloprofundus</taxon>
    </lineage>
</organism>
<reference evidence="1 2" key="1">
    <citation type="submission" date="2015-12" db="EMBL/GenBank/DDBJ databases">
        <authorList>
            <person name="Shamseldin A."/>
            <person name="Moawad H."/>
            <person name="Abd El-Rahim W.M."/>
            <person name="Sadowsky M.J."/>
        </authorList>
    </citation>
    <scope>NUCLEOTIDE SEQUENCE [LARGE SCALE GENOMIC DNA]</scope>
    <source>
        <strain evidence="1 2">WF1</strain>
    </source>
</reference>
<name>A0A1V8M800_9GAMM</name>
<proteinExistence type="predicted"/>
<dbReference type="Proteomes" id="UP000191980">
    <property type="component" value="Unassembled WGS sequence"/>
</dbReference>
<keyword evidence="2" id="KW-1185">Reference proteome</keyword>
<accession>A0A1V8M800</accession>
<evidence type="ECO:0000313" key="1">
    <source>
        <dbReference type="EMBL" id="OQK17701.1"/>
    </source>
</evidence>
<sequence>MFELKVKKASASKISSEDLDNLIADFIDTIETSLSEDSRIKGNKNRIVIETSMTEKEINDCVKPVLHYFSDDIQLHSLTQR</sequence>